<dbReference type="PANTHER" id="PTHR35895">
    <property type="entry name" value="CHROMOSOME 16, WHOLE GENOME SHOTGUN SEQUENCE"/>
    <property type="match status" value="1"/>
</dbReference>
<dbReference type="InterPro" id="IPR046368">
    <property type="entry name" value="Tag1"/>
</dbReference>
<comment type="caution">
    <text evidence="2">The sequence shown here is derived from an EMBL/GenBank/DDBJ whole genome shotgun (WGS) entry which is preliminary data.</text>
</comment>
<dbReference type="AlphaFoldDB" id="A0A5M9N3K7"/>
<organism evidence="2 3">
    <name type="scientific">Aspergillus tanneri</name>
    <dbReference type="NCBI Taxonomy" id="1220188"/>
    <lineage>
        <taxon>Eukaryota</taxon>
        <taxon>Fungi</taxon>
        <taxon>Dikarya</taxon>
        <taxon>Ascomycota</taxon>
        <taxon>Pezizomycotina</taxon>
        <taxon>Eurotiomycetes</taxon>
        <taxon>Eurotiomycetidae</taxon>
        <taxon>Eurotiales</taxon>
        <taxon>Aspergillaceae</taxon>
        <taxon>Aspergillus</taxon>
        <taxon>Aspergillus subgen. Circumdati</taxon>
    </lineage>
</organism>
<dbReference type="GeneID" id="54323381"/>
<dbReference type="OrthoDB" id="10039566at2759"/>
<protein>
    <submittedName>
        <fullName evidence="2">Uncharacterized protein</fullName>
    </submittedName>
</protein>
<evidence type="ECO:0000256" key="1">
    <source>
        <dbReference type="SAM" id="Phobius"/>
    </source>
</evidence>
<dbReference type="EMBL" id="QUQM01000002">
    <property type="protein sequence ID" value="KAA8651783.1"/>
    <property type="molecule type" value="Genomic_DNA"/>
</dbReference>
<keyword evidence="1" id="KW-1133">Transmembrane helix</keyword>
<dbReference type="GO" id="GO:0000329">
    <property type="term" value="C:fungal-type vacuole membrane"/>
    <property type="evidence" value="ECO:0007669"/>
    <property type="project" value="InterPro"/>
</dbReference>
<dbReference type="PANTHER" id="PTHR35895:SF1">
    <property type="entry name" value="LIPID-BINDING SERUM GLYCOPROTEIN C-TERMINAL DOMAIN-CONTAINING PROTEIN"/>
    <property type="match status" value="1"/>
</dbReference>
<dbReference type="Proteomes" id="UP000324241">
    <property type="component" value="Unassembled WGS sequence"/>
</dbReference>
<evidence type="ECO:0000313" key="2">
    <source>
        <dbReference type="EMBL" id="KAA8651783.1"/>
    </source>
</evidence>
<dbReference type="VEuPathDB" id="FungiDB:EYZ11_003982"/>
<evidence type="ECO:0000313" key="3">
    <source>
        <dbReference type="Proteomes" id="UP000324241"/>
    </source>
</evidence>
<feature type="transmembrane region" description="Helical" evidence="1">
    <location>
        <begin position="36"/>
        <end position="59"/>
    </location>
</feature>
<accession>A0A5M9N3K7</accession>
<keyword evidence="1" id="KW-0812">Transmembrane</keyword>
<gene>
    <name evidence="2" type="ORF">ATNIH1004_000679</name>
</gene>
<sequence>MSKVDEEHSSATSETNDTFPPPTFFQRWKTHMKKWWWLYLIVFCIVVLITVLPIVYVGVPHFANKYINDYEFDYSGLTITDLTPNSLHISQSQKLHIGGSFRGSGHLDPFNASLSIPGSDTSFATLPIPQISFSDSAVLNLDQVLNLSCVSCFSELATKAISNKEFGILLTGKPDLKVNALPTAHLDFHKTMTMQGYDAQEFLNLNGAFNITDLRIISPREQGYNINATIAFRNPTRFTVEMGTVSFNLSMGNTPLGYIDIPNLTLQQNHTNADVLGNINMSSIINQGIWASSNSDFGNVTIDLHGNRCVYNGQEIPYFTAAFRALNASIQIDLLKYAKYIL</sequence>
<name>A0A5M9N3K7_9EURO</name>
<keyword evidence="1" id="KW-0472">Membrane</keyword>
<proteinExistence type="predicted"/>
<reference evidence="2 3" key="1">
    <citation type="submission" date="2019-08" db="EMBL/GenBank/DDBJ databases">
        <title>The genome sequence of a newly discovered highly antifungal drug resistant Aspergillus species, Aspergillus tanneri NIH 1004.</title>
        <authorList>
            <person name="Mounaud S."/>
            <person name="Singh I."/>
            <person name="Joardar V."/>
            <person name="Pakala S."/>
            <person name="Pakala S."/>
            <person name="Venepally P."/>
            <person name="Chung J.K."/>
            <person name="Losada L."/>
            <person name="Nierman W.C."/>
        </authorList>
    </citation>
    <scope>NUCLEOTIDE SEQUENCE [LARGE SCALE GENOMIC DNA]</scope>
    <source>
        <strain evidence="2 3">NIH1004</strain>
    </source>
</reference>
<dbReference type="RefSeq" id="XP_033431144.1">
    <property type="nucleotide sequence ID" value="XM_033565387.1"/>
</dbReference>
<dbReference type="Pfam" id="PF12505">
    <property type="entry name" value="DUF3712"/>
    <property type="match status" value="1"/>
</dbReference>
<dbReference type="InterPro" id="IPR022185">
    <property type="entry name" value="DUF3712"/>
</dbReference>